<sequence length="62" mass="7208">MEYCVFVVVIGNGDKRELEGCDGSESLVMEECYGVSRVLWSLFWVMKNVLMVMKVRIRDDDQ</sequence>
<dbReference type="Proteomes" id="UP000501690">
    <property type="component" value="Linkage Group LG1"/>
</dbReference>
<proteinExistence type="predicted"/>
<protein>
    <submittedName>
        <fullName evidence="1">Uncharacterized protein</fullName>
    </submittedName>
</protein>
<organism evidence="1 2">
    <name type="scientific">Vigna unguiculata</name>
    <name type="common">Cowpea</name>
    <dbReference type="NCBI Taxonomy" id="3917"/>
    <lineage>
        <taxon>Eukaryota</taxon>
        <taxon>Viridiplantae</taxon>
        <taxon>Streptophyta</taxon>
        <taxon>Embryophyta</taxon>
        <taxon>Tracheophyta</taxon>
        <taxon>Spermatophyta</taxon>
        <taxon>Magnoliopsida</taxon>
        <taxon>eudicotyledons</taxon>
        <taxon>Gunneridae</taxon>
        <taxon>Pentapetalae</taxon>
        <taxon>rosids</taxon>
        <taxon>fabids</taxon>
        <taxon>Fabales</taxon>
        <taxon>Fabaceae</taxon>
        <taxon>Papilionoideae</taxon>
        <taxon>50 kb inversion clade</taxon>
        <taxon>NPAAA clade</taxon>
        <taxon>indigoferoid/millettioid clade</taxon>
        <taxon>Phaseoleae</taxon>
        <taxon>Vigna</taxon>
    </lineage>
</organism>
<gene>
    <name evidence="1" type="ORF">DEO72_LG1g2742</name>
</gene>
<dbReference type="EMBL" id="CP039345">
    <property type="protein sequence ID" value="QCD79103.1"/>
    <property type="molecule type" value="Genomic_DNA"/>
</dbReference>
<accession>A0A4D6KRC3</accession>
<evidence type="ECO:0000313" key="1">
    <source>
        <dbReference type="EMBL" id="QCD79103.1"/>
    </source>
</evidence>
<evidence type="ECO:0000313" key="2">
    <source>
        <dbReference type="Proteomes" id="UP000501690"/>
    </source>
</evidence>
<name>A0A4D6KRC3_VIGUN</name>
<dbReference type="AlphaFoldDB" id="A0A4D6KRC3"/>
<keyword evidence="2" id="KW-1185">Reference proteome</keyword>
<reference evidence="1 2" key="1">
    <citation type="submission" date="2019-04" db="EMBL/GenBank/DDBJ databases">
        <title>An improved genome assembly and genetic linkage map for asparagus bean, Vigna unguiculata ssp. sesquipedialis.</title>
        <authorList>
            <person name="Xia Q."/>
            <person name="Zhang R."/>
            <person name="Dong Y."/>
        </authorList>
    </citation>
    <scope>NUCLEOTIDE SEQUENCE [LARGE SCALE GENOMIC DNA]</scope>
    <source>
        <tissue evidence="1">Leaf</tissue>
    </source>
</reference>